<proteinExistence type="predicted"/>
<feature type="transmembrane region" description="Helical" evidence="1">
    <location>
        <begin position="393"/>
        <end position="413"/>
    </location>
</feature>
<keyword evidence="1" id="KW-0472">Membrane</keyword>
<dbReference type="PIRSF" id="PIRSF002746">
    <property type="entry name" value="Gluconate_transporter"/>
    <property type="match status" value="1"/>
</dbReference>
<feature type="transmembrane region" description="Helical" evidence="1">
    <location>
        <begin position="143"/>
        <end position="161"/>
    </location>
</feature>
<comment type="caution">
    <text evidence="2">The sequence shown here is derived from an EMBL/GenBank/DDBJ whole genome shotgun (WGS) entry which is preliminary data.</text>
</comment>
<reference evidence="2" key="1">
    <citation type="submission" date="2020-09" db="EMBL/GenBank/DDBJ databases">
        <title>A novel bacterium of genus Bacillus, isolated from South China Sea.</title>
        <authorList>
            <person name="Huang H."/>
            <person name="Mo K."/>
            <person name="Hu Y."/>
        </authorList>
    </citation>
    <scope>NUCLEOTIDE SEQUENCE</scope>
    <source>
        <strain evidence="2">IB182487</strain>
    </source>
</reference>
<keyword evidence="1" id="KW-0812">Transmembrane</keyword>
<dbReference type="NCBIfam" id="TIGR00791">
    <property type="entry name" value="gntP"/>
    <property type="match status" value="1"/>
</dbReference>
<feature type="transmembrane region" description="Helical" evidence="1">
    <location>
        <begin position="106"/>
        <end position="131"/>
    </location>
</feature>
<dbReference type="EMBL" id="JACXAI010000026">
    <property type="protein sequence ID" value="MBD1382205.1"/>
    <property type="molecule type" value="Genomic_DNA"/>
</dbReference>
<accession>A0A926RYW9</accession>
<feature type="transmembrane region" description="Helical" evidence="1">
    <location>
        <begin position="31"/>
        <end position="53"/>
    </location>
</feature>
<feature type="transmembrane region" description="Helical" evidence="1">
    <location>
        <begin position="181"/>
        <end position="200"/>
    </location>
</feature>
<dbReference type="PANTHER" id="PTHR30354">
    <property type="entry name" value="GNT FAMILY GLUCONATE TRANSPORTER"/>
    <property type="match status" value="1"/>
</dbReference>
<dbReference type="PANTHER" id="PTHR30354:SF11">
    <property type="entry name" value="PERMEASE"/>
    <property type="match status" value="1"/>
</dbReference>
<dbReference type="RefSeq" id="WP_191160163.1">
    <property type="nucleotide sequence ID" value="NZ_JACXAI010000026.1"/>
</dbReference>
<keyword evidence="3" id="KW-1185">Reference proteome</keyword>
<feature type="transmembrane region" description="Helical" evidence="1">
    <location>
        <begin position="247"/>
        <end position="267"/>
    </location>
</feature>
<dbReference type="GO" id="GO:0005886">
    <property type="term" value="C:plasma membrane"/>
    <property type="evidence" value="ECO:0007669"/>
    <property type="project" value="TreeGrafter"/>
</dbReference>
<feature type="transmembrane region" description="Helical" evidence="1">
    <location>
        <begin position="355"/>
        <end position="381"/>
    </location>
</feature>
<dbReference type="Pfam" id="PF02447">
    <property type="entry name" value="GntP_permease"/>
    <property type="match status" value="1"/>
</dbReference>
<feature type="transmembrane region" description="Helical" evidence="1">
    <location>
        <begin position="65"/>
        <end position="86"/>
    </location>
</feature>
<evidence type="ECO:0000313" key="3">
    <source>
        <dbReference type="Proteomes" id="UP000626844"/>
    </source>
</evidence>
<dbReference type="GO" id="GO:0015128">
    <property type="term" value="F:gluconate transmembrane transporter activity"/>
    <property type="evidence" value="ECO:0007669"/>
    <property type="project" value="InterPro"/>
</dbReference>
<protein>
    <submittedName>
        <fullName evidence="2">GntP family permease</fullName>
    </submittedName>
</protein>
<dbReference type="AlphaFoldDB" id="A0A926RYW9"/>
<evidence type="ECO:0000256" key="1">
    <source>
        <dbReference type="SAM" id="Phobius"/>
    </source>
</evidence>
<name>A0A926RYW9_9BACI</name>
<dbReference type="InterPro" id="IPR003474">
    <property type="entry name" value="Glcn_transporter"/>
</dbReference>
<feature type="transmembrane region" description="Helical" evidence="1">
    <location>
        <begin position="7"/>
        <end position="25"/>
    </location>
</feature>
<feature type="transmembrane region" description="Helical" evidence="1">
    <location>
        <begin position="273"/>
        <end position="298"/>
    </location>
</feature>
<dbReference type="Proteomes" id="UP000626844">
    <property type="component" value="Unassembled WGS sequence"/>
</dbReference>
<evidence type="ECO:0000313" key="2">
    <source>
        <dbReference type="EMBL" id="MBD1382205.1"/>
    </source>
</evidence>
<feature type="transmembrane region" description="Helical" evidence="1">
    <location>
        <begin position="433"/>
        <end position="454"/>
    </location>
</feature>
<organism evidence="2 3">
    <name type="scientific">Metabacillus arenae</name>
    <dbReference type="NCBI Taxonomy" id="2771434"/>
    <lineage>
        <taxon>Bacteria</taxon>
        <taxon>Bacillati</taxon>
        <taxon>Bacillota</taxon>
        <taxon>Bacilli</taxon>
        <taxon>Bacillales</taxon>
        <taxon>Bacillaceae</taxon>
        <taxon>Metabacillus</taxon>
    </lineage>
</organism>
<keyword evidence="1" id="KW-1133">Transmembrane helix</keyword>
<gene>
    <name evidence="2" type="ORF">IC621_18455</name>
</gene>
<sequence>METVSGIQMVAGLIVAVILLVFLVLKTKIHAFLALIIAASVAGIIGGMAPGAVADSITAGFGNTLASIGIVIGLGVMIGRILEVSGAAETLAYSLIKLVGKKKEEWAMAVAGFIISIPIFVDSAFVILNPLVKALSRKTGKSVIALGVSLAVGLVITHSLVPPTPGPLGVAGIFGVDMGLMIALGLMFGIPIIIAGVLYAKWLGTKIHQIPDDSEDGFVRPDTKASYQEFLGLVDERSKELPSLTRSLLPIFLPIIFIFLNTTLTALELTDGYYGILIFLGKPIIAVTIGVIVAIYALAGHLSRSETLGRMEEGIQSAGIILLVTGGGGALGNVLRESGAGDFIAGKIADLPLPAVLIPFFVATVVRLVQGSGTVAMVTAASISAPILAQLDVNMALAAQAAAMGSMIFSYFNDSLFWVVNRMLGIKEVKEQIMVWSVPTTIAWFVSLICLLVANMFV</sequence>
<feature type="transmembrane region" description="Helical" evidence="1">
    <location>
        <begin position="318"/>
        <end position="335"/>
    </location>
</feature>